<dbReference type="Pfam" id="PF12867">
    <property type="entry name" value="DinB_2"/>
    <property type="match status" value="1"/>
</dbReference>
<dbReference type="RefSeq" id="WP_121917842.1">
    <property type="nucleotide sequence ID" value="NZ_REFV01000011.1"/>
</dbReference>
<organism evidence="2 3">
    <name type="scientific">Dokdonia sinensis</name>
    <dbReference type="NCBI Taxonomy" id="2479847"/>
    <lineage>
        <taxon>Bacteria</taxon>
        <taxon>Pseudomonadati</taxon>
        <taxon>Bacteroidota</taxon>
        <taxon>Flavobacteriia</taxon>
        <taxon>Flavobacteriales</taxon>
        <taxon>Flavobacteriaceae</taxon>
        <taxon>Dokdonia</taxon>
    </lineage>
</organism>
<dbReference type="AlphaFoldDB" id="A0A3M0FXG7"/>
<comment type="caution">
    <text evidence="2">The sequence shown here is derived from an EMBL/GenBank/DDBJ whole genome shotgun (WGS) entry which is preliminary data.</text>
</comment>
<proteinExistence type="predicted"/>
<reference evidence="2 3" key="1">
    <citation type="submission" date="2018-10" db="EMBL/GenBank/DDBJ databases">
        <title>Dokdonia luteus sp. nov., isolated from sea water.</title>
        <authorList>
            <person name="Zhou L.Y."/>
            <person name="Du Z.J."/>
        </authorList>
    </citation>
    <scope>NUCLEOTIDE SEQUENCE [LARGE SCALE GENOMIC DNA]</scope>
    <source>
        <strain evidence="2 3">SH27</strain>
    </source>
</reference>
<dbReference type="SUPFAM" id="SSF109854">
    <property type="entry name" value="DinB/YfiT-like putative metalloenzymes"/>
    <property type="match status" value="1"/>
</dbReference>
<dbReference type="Gene3D" id="1.20.120.450">
    <property type="entry name" value="dinb family like domain"/>
    <property type="match status" value="1"/>
</dbReference>
<dbReference type="Proteomes" id="UP000281985">
    <property type="component" value="Unassembled WGS sequence"/>
</dbReference>
<dbReference type="EMBL" id="REFV01000011">
    <property type="protein sequence ID" value="RMB57364.1"/>
    <property type="molecule type" value="Genomic_DNA"/>
</dbReference>
<feature type="domain" description="DinB-like" evidence="1">
    <location>
        <begin position="31"/>
        <end position="166"/>
    </location>
</feature>
<evidence type="ECO:0000313" key="2">
    <source>
        <dbReference type="EMBL" id="RMB57364.1"/>
    </source>
</evidence>
<evidence type="ECO:0000313" key="3">
    <source>
        <dbReference type="Proteomes" id="UP000281985"/>
    </source>
</evidence>
<sequence>MKRTDLKLEEFNPYYSLYIDKVDSNRELMEALEKGKAETIAFFTQIPEDKLEYSYAQGKWTPKEVLLHLIDTERIFSYRALRSSRKETVNLPGFEQDDYVINSNASSRNMHSLLREYSAVRESTITLYENLTNKQLKHLGMGSGSAFSARALGFINAGHEIHHIQILEERYL</sequence>
<evidence type="ECO:0000259" key="1">
    <source>
        <dbReference type="Pfam" id="PF12867"/>
    </source>
</evidence>
<gene>
    <name evidence="2" type="ORF">EAX61_11495</name>
</gene>
<accession>A0A3M0FXG7</accession>
<protein>
    <submittedName>
        <fullName evidence="2">DinB family protein</fullName>
    </submittedName>
</protein>
<dbReference type="InterPro" id="IPR034660">
    <property type="entry name" value="DinB/YfiT-like"/>
</dbReference>
<dbReference type="InterPro" id="IPR024775">
    <property type="entry name" value="DinB-like"/>
</dbReference>
<name>A0A3M0FXG7_9FLAO</name>
<keyword evidence="3" id="KW-1185">Reference proteome</keyword>
<dbReference type="OrthoDB" id="9793216at2"/>